<dbReference type="GO" id="GO:0042254">
    <property type="term" value="P:ribosome biogenesis"/>
    <property type="evidence" value="ECO:0007669"/>
    <property type="project" value="UniProtKB-UniRule"/>
</dbReference>
<evidence type="ECO:0000259" key="5">
    <source>
        <dbReference type="PROSITE" id="PS51710"/>
    </source>
</evidence>
<evidence type="ECO:0000256" key="2">
    <source>
        <dbReference type="ARBA" id="ARBA00022517"/>
    </source>
</evidence>
<dbReference type="InterPro" id="IPR014100">
    <property type="entry name" value="GTP-bd_Obg/CgtA"/>
</dbReference>
<dbReference type="SUPFAM" id="SSF82051">
    <property type="entry name" value="Obg GTP-binding protein N-terminal domain"/>
    <property type="match status" value="1"/>
</dbReference>
<evidence type="ECO:0000259" key="6">
    <source>
        <dbReference type="PROSITE" id="PS51883"/>
    </source>
</evidence>
<sequence length="380" mass="41218">MLGRPSIIFRPAAQLVRCLCTPVALESLKAKSAHDRKNTFSDWKKVRTVGGNGGRGCISFMHLFSNPDAGPDGGDGGNGGHVLLQAEPTVNSLGNVPSTRISAWDGQPGLGKNCHGAKGEHVIVPVPVGTIVRKEDGTFLADLSVPGMMFLASRGGAGGRGNNYYLSNENRHPQICQIGAPGEVRTYTLEMKTMAHAGMVGFPNAGKSTLLQAISRAKPKVAAYPFTTLRPHVGIIEYDDYEQVAVADLPGIIKGAHENRGLGIDFLRHAERCGCLLYVVDVGADDYEEQLKVLQDELECYRKGFCERISIIVANKIDLLEEAELNERVRRLASQWDMPVVPISAKFGTNVTALLKYLRRSYDEVRARLPAPVSDVIVGE</sequence>
<dbReference type="PANTHER" id="PTHR11702:SF31">
    <property type="entry name" value="MITOCHONDRIAL RIBOSOME-ASSOCIATED GTPASE 2"/>
    <property type="match status" value="1"/>
</dbReference>
<keyword evidence="4" id="KW-0342">GTP-binding</keyword>
<dbReference type="NCBIfam" id="NF008956">
    <property type="entry name" value="PRK12299.1"/>
    <property type="match status" value="1"/>
</dbReference>
<evidence type="ECO:0000313" key="8">
    <source>
        <dbReference type="RefSeq" id="XP_018495780.1"/>
    </source>
</evidence>
<protein>
    <submittedName>
        <fullName evidence="8">Mitochondrial ribosome-associated GTPase 2</fullName>
    </submittedName>
</protein>
<dbReference type="PRINTS" id="PR00326">
    <property type="entry name" value="GTP1OBG"/>
</dbReference>
<dbReference type="GO" id="GO:0005525">
    <property type="term" value="F:GTP binding"/>
    <property type="evidence" value="ECO:0007669"/>
    <property type="project" value="UniProtKB-KW"/>
</dbReference>
<dbReference type="GO" id="GO:0000287">
    <property type="term" value="F:magnesium ion binding"/>
    <property type="evidence" value="ECO:0007669"/>
    <property type="project" value="InterPro"/>
</dbReference>
<gene>
    <name evidence="8" type="primary">LOC108864494</name>
</gene>
<evidence type="ECO:0000256" key="1">
    <source>
        <dbReference type="ARBA" id="ARBA00007699"/>
    </source>
</evidence>
<dbReference type="AlphaFoldDB" id="A0AAJ7L4S9"/>
<keyword evidence="7" id="KW-1185">Reference proteome</keyword>
<feature type="domain" description="OBG-type G" evidence="5">
    <location>
        <begin position="195"/>
        <end position="363"/>
    </location>
</feature>
<dbReference type="NCBIfam" id="TIGR02729">
    <property type="entry name" value="Obg_CgtA"/>
    <property type="match status" value="1"/>
</dbReference>
<keyword evidence="3" id="KW-0547">Nucleotide-binding</keyword>
<feature type="domain" description="Obg" evidence="6">
    <location>
        <begin position="38"/>
        <end position="194"/>
    </location>
</feature>
<dbReference type="InterPro" id="IPR006073">
    <property type="entry name" value="GTP-bd"/>
</dbReference>
<dbReference type="GO" id="GO:0005739">
    <property type="term" value="C:mitochondrion"/>
    <property type="evidence" value="ECO:0007669"/>
    <property type="project" value="TreeGrafter"/>
</dbReference>
<dbReference type="GO" id="GO:0003924">
    <property type="term" value="F:GTPase activity"/>
    <property type="evidence" value="ECO:0007669"/>
    <property type="project" value="InterPro"/>
</dbReference>
<dbReference type="InterPro" id="IPR006169">
    <property type="entry name" value="GTP1_OBG_dom"/>
</dbReference>
<name>A0AAJ7L4S9_9ACAR</name>
<dbReference type="KEGG" id="goe:108864494"/>
<accession>A0AAJ7L4S9</accession>
<dbReference type="InterPro" id="IPR045086">
    <property type="entry name" value="OBG_GTPase"/>
</dbReference>
<dbReference type="Gene3D" id="2.70.210.12">
    <property type="entry name" value="GTP1/OBG domain"/>
    <property type="match status" value="1"/>
</dbReference>
<dbReference type="InterPro" id="IPR031167">
    <property type="entry name" value="G_OBG"/>
</dbReference>
<dbReference type="FunFam" id="2.70.210.12:FF:000001">
    <property type="entry name" value="GTPase Obg"/>
    <property type="match status" value="1"/>
</dbReference>
<evidence type="ECO:0000256" key="3">
    <source>
        <dbReference type="ARBA" id="ARBA00022741"/>
    </source>
</evidence>
<dbReference type="PANTHER" id="PTHR11702">
    <property type="entry name" value="DEVELOPMENTALLY REGULATED GTP-BINDING PROTEIN-RELATED"/>
    <property type="match status" value="1"/>
</dbReference>
<dbReference type="InterPro" id="IPR005225">
    <property type="entry name" value="Small_GTP-bd"/>
</dbReference>
<organism evidence="7 8">
    <name type="scientific">Galendromus occidentalis</name>
    <name type="common">western predatory mite</name>
    <dbReference type="NCBI Taxonomy" id="34638"/>
    <lineage>
        <taxon>Eukaryota</taxon>
        <taxon>Metazoa</taxon>
        <taxon>Ecdysozoa</taxon>
        <taxon>Arthropoda</taxon>
        <taxon>Chelicerata</taxon>
        <taxon>Arachnida</taxon>
        <taxon>Acari</taxon>
        <taxon>Parasitiformes</taxon>
        <taxon>Mesostigmata</taxon>
        <taxon>Gamasina</taxon>
        <taxon>Phytoseioidea</taxon>
        <taxon>Phytoseiidae</taxon>
        <taxon>Typhlodrominae</taxon>
        <taxon>Galendromus</taxon>
    </lineage>
</organism>
<dbReference type="NCBIfam" id="TIGR00231">
    <property type="entry name" value="small_GTP"/>
    <property type="match status" value="1"/>
</dbReference>
<dbReference type="Gene3D" id="3.40.50.300">
    <property type="entry name" value="P-loop containing nucleotide triphosphate hydrolases"/>
    <property type="match status" value="1"/>
</dbReference>
<dbReference type="InterPro" id="IPR027417">
    <property type="entry name" value="P-loop_NTPase"/>
</dbReference>
<evidence type="ECO:0000313" key="7">
    <source>
        <dbReference type="Proteomes" id="UP000694867"/>
    </source>
</evidence>
<dbReference type="SUPFAM" id="SSF52540">
    <property type="entry name" value="P-loop containing nucleoside triphosphate hydrolases"/>
    <property type="match status" value="1"/>
</dbReference>
<dbReference type="PIRSF" id="PIRSF002401">
    <property type="entry name" value="GTP_bd_Obg/CgtA"/>
    <property type="match status" value="1"/>
</dbReference>
<dbReference type="Proteomes" id="UP000694867">
    <property type="component" value="Unplaced"/>
</dbReference>
<dbReference type="PROSITE" id="PS51710">
    <property type="entry name" value="G_OBG"/>
    <property type="match status" value="1"/>
</dbReference>
<dbReference type="PROSITE" id="PS51883">
    <property type="entry name" value="OBG"/>
    <property type="match status" value="1"/>
</dbReference>
<dbReference type="CDD" id="cd01898">
    <property type="entry name" value="Obg"/>
    <property type="match status" value="1"/>
</dbReference>
<dbReference type="Pfam" id="PF01926">
    <property type="entry name" value="MMR_HSR1"/>
    <property type="match status" value="1"/>
</dbReference>
<reference evidence="8" key="1">
    <citation type="submission" date="2025-08" db="UniProtKB">
        <authorList>
            <consortium name="RefSeq"/>
        </authorList>
    </citation>
    <scope>IDENTIFICATION</scope>
</reference>
<dbReference type="Pfam" id="PF01018">
    <property type="entry name" value="GTP1_OBG"/>
    <property type="match status" value="1"/>
</dbReference>
<keyword evidence="2" id="KW-0690">Ribosome biogenesis</keyword>
<dbReference type="GeneID" id="108864494"/>
<comment type="similarity">
    <text evidence="1">Belongs to the TRAFAC class OBG-HflX-like GTPase superfamily. OBG GTPase family.</text>
</comment>
<proteinExistence type="inferred from homology"/>
<dbReference type="InterPro" id="IPR036726">
    <property type="entry name" value="GTP1_OBG_dom_sf"/>
</dbReference>
<evidence type="ECO:0000256" key="4">
    <source>
        <dbReference type="ARBA" id="ARBA00023134"/>
    </source>
</evidence>
<dbReference type="RefSeq" id="XP_018495780.1">
    <property type="nucleotide sequence ID" value="XM_018640264.1"/>
</dbReference>